<comment type="caution">
    <text evidence="1">The sequence shown here is derived from an EMBL/GenBank/DDBJ whole genome shotgun (WGS) entry which is preliminary data.</text>
</comment>
<proteinExistence type="predicted"/>
<dbReference type="Proteomes" id="UP001153331">
    <property type="component" value="Unassembled WGS sequence"/>
</dbReference>
<keyword evidence="2" id="KW-1185">Reference proteome</keyword>
<name>A0ACC2ICW3_9PLEO</name>
<evidence type="ECO:0000313" key="2">
    <source>
        <dbReference type="Proteomes" id="UP001153331"/>
    </source>
</evidence>
<evidence type="ECO:0000313" key="1">
    <source>
        <dbReference type="EMBL" id="KAJ8112947.1"/>
    </source>
</evidence>
<reference evidence="1" key="1">
    <citation type="submission" date="2022-11" db="EMBL/GenBank/DDBJ databases">
        <title>Genome Sequence of Boeremia exigua.</title>
        <authorList>
            <person name="Buettner E."/>
        </authorList>
    </citation>
    <scope>NUCLEOTIDE SEQUENCE</scope>
    <source>
        <strain evidence="1">CU02</strain>
    </source>
</reference>
<gene>
    <name evidence="1" type="ORF">OPT61_g4811</name>
</gene>
<protein>
    <submittedName>
        <fullName evidence="1">Uncharacterized protein</fullName>
    </submittedName>
</protein>
<accession>A0ACC2ICW3</accession>
<sequence>MDSPSTIEDSDLYKEFTEINRENSQASRAPVQIEDAQKKDAQGVHRALRLSSSPAANTWNAISKDPVLPDGDAVEYSDAVKLTAEILRKRACAIGERTNEMKTPDMTETEREGGTVKDGQEVGGPLHEPKKETVAPKRLLAKQKRRVQTRSVKKKAQQQRKQR</sequence>
<dbReference type="EMBL" id="JAPHNI010000286">
    <property type="protein sequence ID" value="KAJ8112947.1"/>
    <property type="molecule type" value="Genomic_DNA"/>
</dbReference>
<organism evidence="1 2">
    <name type="scientific">Boeremia exigua</name>
    <dbReference type="NCBI Taxonomy" id="749465"/>
    <lineage>
        <taxon>Eukaryota</taxon>
        <taxon>Fungi</taxon>
        <taxon>Dikarya</taxon>
        <taxon>Ascomycota</taxon>
        <taxon>Pezizomycotina</taxon>
        <taxon>Dothideomycetes</taxon>
        <taxon>Pleosporomycetidae</taxon>
        <taxon>Pleosporales</taxon>
        <taxon>Pleosporineae</taxon>
        <taxon>Didymellaceae</taxon>
        <taxon>Boeremia</taxon>
    </lineage>
</organism>